<keyword evidence="1" id="KW-0560">Oxidoreductase</keyword>
<dbReference type="SUPFAM" id="SSF51735">
    <property type="entry name" value="NAD(P)-binding Rossmann-fold domains"/>
    <property type="match status" value="1"/>
</dbReference>
<dbReference type="RefSeq" id="XP_020118026.1">
    <property type="nucleotide sequence ID" value="XM_020269064.1"/>
</dbReference>
<evidence type="ECO:0000313" key="2">
    <source>
        <dbReference type="EMBL" id="OKL57905.1"/>
    </source>
</evidence>
<dbReference type="OrthoDB" id="542013at2759"/>
<dbReference type="Gene3D" id="3.40.50.720">
    <property type="entry name" value="NAD(P)-binding Rossmann-like Domain"/>
    <property type="match status" value="1"/>
</dbReference>
<proteinExistence type="predicted"/>
<dbReference type="STRING" id="1441469.A0A225AU17"/>
<dbReference type="Proteomes" id="UP000214365">
    <property type="component" value="Unassembled WGS sequence"/>
</dbReference>
<sequence length="325" mass="35726">MGFLSTFLYSQLFVTPPYPVKSFAGQTVIVTGSNTGLGLEAARHFVRLDAEKVIIAVRNVSAGQRAKQSIEESTGRENVCEVWELDLASYASVQAFAKRASTELSRIDVLLENAGLATEQFKFAENQERTITVNVISTFLLGLLLLPKMEETADKDKNPTKKPRWTIVCSGAHALTNFPEYKEGNTFANLSNKEKSDMTVRYPTSKLLEVLIVRELAPKITNSKIILNMTDPGLCHSELAREAGFSLWLMKLLLGRKTEVGSRCLVASAVVGDESHGAYISNGEVSNQHLSAFVISDGGRKAQENVWSELKEVLENIVPGVTAWT</sequence>
<dbReference type="PANTHER" id="PTHR43157">
    <property type="entry name" value="PHOSPHATIDYLINOSITOL-GLYCAN BIOSYNTHESIS CLASS F PROTEIN-RELATED"/>
    <property type="match status" value="1"/>
</dbReference>
<keyword evidence="3" id="KW-1185">Reference proteome</keyword>
<protein>
    <submittedName>
        <fullName evidence="2">Uncharacterized protein</fullName>
    </submittedName>
</protein>
<dbReference type="AlphaFoldDB" id="A0A225AU17"/>
<evidence type="ECO:0000313" key="3">
    <source>
        <dbReference type="Proteomes" id="UP000214365"/>
    </source>
</evidence>
<dbReference type="Pfam" id="PF00106">
    <property type="entry name" value="adh_short"/>
    <property type="match status" value="1"/>
</dbReference>
<dbReference type="GeneID" id="31006174"/>
<dbReference type="PRINTS" id="PR00081">
    <property type="entry name" value="GDHRDH"/>
</dbReference>
<evidence type="ECO:0000256" key="1">
    <source>
        <dbReference type="ARBA" id="ARBA00023002"/>
    </source>
</evidence>
<reference evidence="2 3" key="1">
    <citation type="submission" date="2015-06" db="EMBL/GenBank/DDBJ databases">
        <title>Talaromyces atroroseus IBT 11181 draft genome.</title>
        <authorList>
            <person name="Rasmussen K.B."/>
            <person name="Rasmussen S."/>
            <person name="Petersen B."/>
            <person name="Sicheritz-Ponten T."/>
            <person name="Mortensen U.H."/>
            <person name="Thrane U."/>
        </authorList>
    </citation>
    <scope>NUCLEOTIDE SEQUENCE [LARGE SCALE GENOMIC DNA]</scope>
    <source>
        <strain evidence="2 3">IBT 11181</strain>
    </source>
</reference>
<dbReference type="GO" id="GO:0016491">
    <property type="term" value="F:oxidoreductase activity"/>
    <property type="evidence" value="ECO:0007669"/>
    <property type="project" value="UniProtKB-KW"/>
</dbReference>
<comment type="caution">
    <text evidence="2">The sequence shown here is derived from an EMBL/GenBank/DDBJ whole genome shotgun (WGS) entry which is preliminary data.</text>
</comment>
<dbReference type="InterPro" id="IPR036291">
    <property type="entry name" value="NAD(P)-bd_dom_sf"/>
</dbReference>
<accession>A0A225AU17</accession>
<gene>
    <name evidence="2" type="ORF">UA08_06419</name>
</gene>
<dbReference type="InterPro" id="IPR002347">
    <property type="entry name" value="SDR_fam"/>
</dbReference>
<dbReference type="PANTHER" id="PTHR43157:SF67">
    <property type="entry name" value="DEHYDROGENASE_REDUCTASE FAMILY PROTEIN, PUTATIVE (AFU_ORTHOLOGUE AFUA_3G02580)-RELATED"/>
    <property type="match status" value="1"/>
</dbReference>
<dbReference type="EMBL" id="LFMY01000010">
    <property type="protein sequence ID" value="OKL57905.1"/>
    <property type="molecule type" value="Genomic_DNA"/>
</dbReference>
<organism evidence="2 3">
    <name type="scientific">Talaromyces atroroseus</name>
    <dbReference type="NCBI Taxonomy" id="1441469"/>
    <lineage>
        <taxon>Eukaryota</taxon>
        <taxon>Fungi</taxon>
        <taxon>Dikarya</taxon>
        <taxon>Ascomycota</taxon>
        <taxon>Pezizomycotina</taxon>
        <taxon>Eurotiomycetes</taxon>
        <taxon>Eurotiomycetidae</taxon>
        <taxon>Eurotiales</taxon>
        <taxon>Trichocomaceae</taxon>
        <taxon>Talaromyces</taxon>
        <taxon>Talaromyces sect. Trachyspermi</taxon>
    </lineage>
</organism>
<name>A0A225AU17_TALAT</name>